<dbReference type="PANTHER" id="PTHR47356:SF2">
    <property type="entry name" value="FAD-BINDING DOMAIN-CONTAINING PROTEIN-RELATED"/>
    <property type="match status" value="1"/>
</dbReference>
<dbReference type="Proteomes" id="UP000749646">
    <property type="component" value="Unassembled WGS sequence"/>
</dbReference>
<reference evidence="6" key="1">
    <citation type="journal article" date="2020" name="Fungal Divers.">
        <title>Resolving the Mortierellaceae phylogeny through synthesis of multi-gene phylogenetics and phylogenomics.</title>
        <authorList>
            <person name="Vandepol N."/>
            <person name="Liber J."/>
            <person name="Desiro A."/>
            <person name="Na H."/>
            <person name="Kennedy M."/>
            <person name="Barry K."/>
            <person name="Grigoriev I.V."/>
            <person name="Miller A.N."/>
            <person name="O'Donnell K."/>
            <person name="Stajich J.E."/>
            <person name="Bonito G."/>
        </authorList>
    </citation>
    <scope>NUCLEOTIDE SEQUENCE</scope>
    <source>
        <strain evidence="6">MES-2147</strain>
    </source>
</reference>
<dbReference type="GO" id="GO:0004497">
    <property type="term" value="F:monooxygenase activity"/>
    <property type="evidence" value="ECO:0007669"/>
    <property type="project" value="InterPro"/>
</dbReference>
<dbReference type="PRINTS" id="PR00420">
    <property type="entry name" value="RNGMNOXGNASE"/>
</dbReference>
<evidence type="ECO:0000256" key="3">
    <source>
        <dbReference type="ARBA" id="ARBA00022827"/>
    </source>
</evidence>
<dbReference type="InterPro" id="IPR036188">
    <property type="entry name" value="FAD/NAD-bd_sf"/>
</dbReference>
<dbReference type="EMBL" id="JAAAHW010009861">
    <property type="protein sequence ID" value="KAF9935599.1"/>
    <property type="molecule type" value="Genomic_DNA"/>
</dbReference>
<dbReference type="OrthoDB" id="655030at2759"/>
<comment type="similarity">
    <text evidence="1">Belongs to the paxM FAD-dependent monooxygenase family.</text>
</comment>
<evidence type="ECO:0000256" key="1">
    <source>
        <dbReference type="ARBA" id="ARBA00007992"/>
    </source>
</evidence>
<evidence type="ECO:0000256" key="2">
    <source>
        <dbReference type="ARBA" id="ARBA00022630"/>
    </source>
</evidence>
<dbReference type="InterPro" id="IPR050562">
    <property type="entry name" value="FAD_mOase_fung"/>
</dbReference>
<keyword evidence="2" id="KW-0285">Flavoprotein</keyword>
<dbReference type="InterPro" id="IPR002938">
    <property type="entry name" value="FAD-bd"/>
</dbReference>
<sequence length="396" mass="43928">MSTPPSNNGTTKPEVAIIGAGLGGLLLGQLLEQIEVPYHIYERATVVKPLGTAMALGPSILPVFEQLGLLDELKKFALPCYSADMYNANIEKLGSLDLKDHDKLLGTHNLIFARQRLYDLMLSRVPAHKVSHGKKVLHTEEKDDNKIHIYCADNTHYSADFVVGADGAYSTLRQNMYKRLDEKGVLPPSELEKMTLASLNMVGVAVPEDPDKYPQLKDPFCHFSVVVGENGSRSWGVMSATDNTICWSLVVQLSETEAQTMEFQNAEWSPESIESMYKEFENAPCPWGGTMGDVMKYTPKDRISKVFLEEKNFHVWYDLRTVLLGDACHKMLPGAGLGAVNAMQDAVVLANCIYNMTDNAQSSITAAFKEYHGQRHHRLEGQIKRSQAMTALMGGE</sequence>
<dbReference type="AlphaFoldDB" id="A0A9P6INW0"/>
<evidence type="ECO:0000313" key="7">
    <source>
        <dbReference type="Proteomes" id="UP000749646"/>
    </source>
</evidence>
<feature type="non-terminal residue" evidence="6">
    <location>
        <position position="1"/>
    </location>
</feature>
<dbReference type="Gene3D" id="3.50.50.60">
    <property type="entry name" value="FAD/NAD(P)-binding domain"/>
    <property type="match status" value="1"/>
</dbReference>
<organism evidence="6 7">
    <name type="scientific">Modicella reniformis</name>
    <dbReference type="NCBI Taxonomy" id="1440133"/>
    <lineage>
        <taxon>Eukaryota</taxon>
        <taxon>Fungi</taxon>
        <taxon>Fungi incertae sedis</taxon>
        <taxon>Mucoromycota</taxon>
        <taxon>Mortierellomycotina</taxon>
        <taxon>Mortierellomycetes</taxon>
        <taxon>Mortierellales</taxon>
        <taxon>Mortierellaceae</taxon>
        <taxon>Modicella</taxon>
    </lineage>
</organism>
<protein>
    <recommendedName>
        <fullName evidence="5">FAD-binding domain-containing protein</fullName>
    </recommendedName>
</protein>
<dbReference type="Pfam" id="PF01494">
    <property type="entry name" value="FAD_binding_3"/>
    <property type="match status" value="1"/>
</dbReference>
<keyword evidence="4" id="KW-0560">Oxidoreductase</keyword>
<proteinExistence type="inferred from homology"/>
<keyword evidence="3" id="KW-0274">FAD</keyword>
<accession>A0A9P6INW0</accession>
<name>A0A9P6INW0_9FUNG</name>
<gene>
    <name evidence="6" type="ORF">BGZ65_003247</name>
</gene>
<evidence type="ECO:0000313" key="6">
    <source>
        <dbReference type="EMBL" id="KAF9935599.1"/>
    </source>
</evidence>
<feature type="domain" description="FAD-binding" evidence="5">
    <location>
        <begin position="14"/>
        <end position="380"/>
    </location>
</feature>
<comment type="caution">
    <text evidence="6">The sequence shown here is derived from an EMBL/GenBank/DDBJ whole genome shotgun (WGS) entry which is preliminary data.</text>
</comment>
<dbReference type="SUPFAM" id="SSF51905">
    <property type="entry name" value="FAD/NAD(P)-binding domain"/>
    <property type="match status" value="1"/>
</dbReference>
<dbReference type="PANTHER" id="PTHR47356">
    <property type="entry name" value="FAD-DEPENDENT MONOOXYGENASE ASQG-RELATED"/>
    <property type="match status" value="1"/>
</dbReference>
<evidence type="ECO:0000259" key="5">
    <source>
        <dbReference type="Pfam" id="PF01494"/>
    </source>
</evidence>
<dbReference type="GO" id="GO:0071949">
    <property type="term" value="F:FAD binding"/>
    <property type="evidence" value="ECO:0007669"/>
    <property type="project" value="InterPro"/>
</dbReference>
<evidence type="ECO:0000256" key="4">
    <source>
        <dbReference type="ARBA" id="ARBA00023002"/>
    </source>
</evidence>
<keyword evidence="7" id="KW-1185">Reference proteome</keyword>